<evidence type="ECO:0000313" key="1">
    <source>
        <dbReference type="EMBL" id="OCX74184.1"/>
    </source>
</evidence>
<name>A0A1C2JEZ3_ACITH</name>
<evidence type="ECO:0000313" key="2">
    <source>
        <dbReference type="EMBL" id="OCX74968.1"/>
    </source>
</evidence>
<keyword evidence="4" id="KW-1185">Reference proteome</keyword>
<comment type="caution">
    <text evidence="2">The sequence shown here is derived from an EMBL/GenBank/DDBJ whole genome shotgun (WGS) entry which is preliminary data.</text>
</comment>
<dbReference type="Proteomes" id="UP000094893">
    <property type="component" value="Unassembled WGS sequence"/>
</dbReference>
<dbReference type="EMBL" id="LWRY01000025">
    <property type="protein sequence ID" value="OCX74968.1"/>
    <property type="molecule type" value="Genomic_DNA"/>
</dbReference>
<dbReference type="Proteomes" id="UP000095008">
    <property type="component" value="Unassembled WGS sequence"/>
</dbReference>
<dbReference type="AlphaFoldDB" id="A0A1C2JEZ3"/>
<dbReference type="STRING" id="930.GCA_002079865_02081"/>
<reference evidence="2 3" key="1">
    <citation type="journal article" date="2016" name="Int. J. Mol. Sci.">
        <title>Comparative genomics of the extreme acidophile Acidithiobacillus thiooxidans reveals intraspecific divergence and niche adaptation.</title>
        <authorList>
            <person name="Zhang X."/>
            <person name="Feng X."/>
            <person name="Tao J."/>
            <person name="Ma L."/>
            <person name="Xiao Y."/>
            <person name="Liang Y."/>
            <person name="Liu X."/>
            <person name="Yin H."/>
        </authorList>
    </citation>
    <scope>NUCLEOTIDE SEQUENCE [LARGE SCALE GENOMIC DNA]</scope>
    <source>
        <strain evidence="1 3">A02</strain>
        <strain evidence="2">DXS-W</strain>
    </source>
</reference>
<evidence type="ECO:0000313" key="3">
    <source>
        <dbReference type="Proteomes" id="UP000094893"/>
    </source>
</evidence>
<evidence type="ECO:0000313" key="4">
    <source>
        <dbReference type="Proteomes" id="UP000095008"/>
    </source>
</evidence>
<dbReference type="EMBL" id="LWSA01000074">
    <property type="protein sequence ID" value="OCX74184.1"/>
    <property type="molecule type" value="Genomic_DNA"/>
</dbReference>
<gene>
    <name evidence="2" type="ORF">A6M23_04325</name>
    <name evidence="1" type="ORF">A6P07_06225</name>
</gene>
<proteinExistence type="predicted"/>
<sequence length="91" mass="10447">MLRIIPKIGPQCPTRNFAVSRLFYFDGLLSTDWASASEPLIHHAGRHPEFARQRTLCMLLAISFKVHAIRIAQAMQFVNILCAYLNREHLL</sequence>
<protein>
    <submittedName>
        <fullName evidence="2">Uncharacterized protein</fullName>
    </submittedName>
</protein>
<organism evidence="2 4">
    <name type="scientific">Acidithiobacillus thiooxidans</name>
    <name type="common">Thiobacillus thiooxidans</name>
    <dbReference type="NCBI Taxonomy" id="930"/>
    <lineage>
        <taxon>Bacteria</taxon>
        <taxon>Pseudomonadati</taxon>
        <taxon>Pseudomonadota</taxon>
        <taxon>Acidithiobacillia</taxon>
        <taxon>Acidithiobacillales</taxon>
        <taxon>Acidithiobacillaceae</taxon>
        <taxon>Acidithiobacillus</taxon>
    </lineage>
</organism>
<accession>A0A1C2JEZ3</accession>